<reference evidence="5 6" key="1">
    <citation type="journal article" date="2019" name="BMC Genomics">
        <title>New insights from Opisthorchis felineus genome: update on genomics of the epidemiologically important liver flukes.</title>
        <authorList>
            <person name="Ershov N.I."/>
            <person name="Mordvinov V.A."/>
            <person name="Prokhortchouk E.B."/>
            <person name="Pakharukova M.Y."/>
            <person name="Gunbin K.V."/>
            <person name="Ustyantsev K."/>
            <person name="Genaev M.A."/>
            <person name="Blinov A.G."/>
            <person name="Mazur A."/>
            <person name="Boulygina E."/>
            <person name="Tsygankova S."/>
            <person name="Khrameeva E."/>
            <person name="Chekanov N."/>
            <person name="Fan G."/>
            <person name="Xiao A."/>
            <person name="Zhang H."/>
            <person name="Xu X."/>
            <person name="Yang H."/>
            <person name="Solovyev V."/>
            <person name="Lee S.M."/>
            <person name="Liu X."/>
            <person name="Afonnikov D.A."/>
            <person name="Skryabin K.G."/>
        </authorList>
    </citation>
    <scope>NUCLEOTIDE SEQUENCE [LARGE SCALE GENOMIC DNA]</scope>
    <source>
        <strain evidence="5">AK-0245</strain>
        <tissue evidence="5">Whole organism</tissue>
    </source>
</reference>
<dbReference type="EMBL" id="SJOL01003608">
    <property type="protein sequence ID" value="TGZ72513.1"/>
    <property type="molecule type" value="Genomic_DNA"/>
</dbReference>
<evidence type="ECO:0000313" key="6">
    <source>
        <dbReference type="Proteomes" id="UP000308267"/>
    </source>
</evidence>
<evidence type="ECO:0008006" key="7">
    <source>
        <dbReference type="Google" id="ProtNLM"/>
    </source>
</evidence>
<proteinExistence type="inferred from homology"/>
<dbReference type="PANTHER" id="PTHR19212">
    <property type="entry name" value="LEUCINE RICH REPEAT IN FLII INTERACTING PROTEIN"/>
    <property type="match status" value="1"/>
</dbReference>
<feature type="compositionally biased region" description="Polar residues" evidence="4">
    <location>
        <begin position="322"/>
        <end position="336"/>
    </location>
</feature>
<dbReference type="PANTHER" id="PTHR19212:SF0">
    <property type="entry name" value="LD07988P"/>
    <property type="match status" value="1"/>
</dbReference>
<evidence type="ECO:0000256" key="4">
    <source>
        <dbReference type="SAM" id="MobiDB-lite"/>
    </source>
</evidence>
<feature type="region of interest" description="Disordered" evidence="4">
    <location>
        <begin position="312"/>
        <end position="336"/>
    </location>
</feature>
<feature type="region of interest" description="Disordered" evidence="4">
    <location>
        <begin position="220"/>
        <end position="255"/>
    </location>
</feature>
<gene>
    <name evidence="5" type="ORF">CRM22_002043</name>
</gene>
<protein>
    <recommendedName>
        <fullName evidence="7">Leucine-rich repeat flightless-interacting protein 2</fullName>
    </recommendedName>
</protein>
<sequence>MRDTGSVHSYCLIRARVMSARHVGRTDISAIGIAAEETEVERAANRQLLQEGRLLRSKELERLRNEEENGYDGSRGASNGNSRFSSQRSSVELSSSVGSFARTADARDLRMQLNQLEDKFKGAMMVNAQLDNDTQVLRYEVDLLKDKLDDMMELNSSLQKSYVEKKRDLAYHRLQITELTNRLEFARKQIEARDELIQQHNLILLDANEMNDVAPSTAALDTAGSKNNLPIDKKRPSKQVTNGHSDHSSKPLINGLPDENGPCIPSMALIAKTTAELLRTLPETTLDSQITHLFKERSDLLARVERLESELEEQRKVPETTGRFSSRSRLSTSDQADLKQDIQNLRSQAQEYKYKLQEALQKNASLESDIVRLEGQIKRYKTIADSCEQQEADLKQDRRKFQRELREVQSQLEDYKSENARLQRKLDKALRNPNNATGSGMSSLRSTRESSSQR</sequence>
<dbReference type="Proteomes" id="UP000308267">
    <property type="component" value="Unassembled WGS sequence"/>
</dbReference>
<organism evidence="5 6">
    <name type="scientific">Opisthorchis felineus</name>
    <dbReference type="NCBI Taxonomy" id="147828"/>
    <lineage>
        <taxon>Eukaryota</taxon>
        <taxon>Metazoa</taxon>
        <taxon>Spiralia</taxon>
        <taxon>Lophotrochozoa</taxon>
        <taxon>Platyhelminthes</taxon>
        <taxon>Trematoda</taxon>
        <taxon>Digenea</taxon>
        <taxon>Opisthorchiida</taxon>
        <taxon>Opisthorchiata</taxon>
        <taxon>Opisthorchiidae</taxon>
        <taxon>Opisthorchis</taxon>
    </lineage>
</organism>
<feature type="region of interest" description="Disordered" evidence="4">
    <location>
        <begin position="424"/>
        <end position="454"/>
    </location>
</feature>
<dbReference type="Gene3D" id="1.20.5.4090">
    <property type="match status" value="1"/>
</dbReference>
<dbReference type="Pfam" id="PF09738">
    <property type="entry name" value="LRRFIP"/>
    <property type="match status" value="1"/>
</dbReference>
<comment type="caution">
    <text evidence="5">The sequence shown here is derived from an EMBL/GenBank/DDBJ whole genome shotgun (WGS) entry which is preliminary data.</text>
</comment>
<feature type="coiled-coil region" evidence="3">
    <location>
        <begin position="141"/>
        <end position="196"/>
    </location>
</feature>
<comment type="similarity">
    <text evidence="1">Belongs to the LRRFIP family.</text>
</comment>
<dbReference type="InterPro" id="IPR019139">
    <property type="entry name" value="LRRFIP1/2"/>
</dbReference>
<dbReference type="AlphaFoldDB" id="A0A4S2M7W5"/>
<keyword evidence="6" id="KW-1185">Reference proteome</keyword>
<feature type="region of interest" description="Disordered" evidence="4">
    <location>
        <begin position="65"/>
        <end position="88"/>
    </location>
</feature>
<dbReference type="OrthoDB" id="10028421at2759"/>
<keyword evidence="2 3" id="KW-0175">Coiled coil</keyword>
<dbReference type="GO" id="GO:0006355">
    <property type="term" value="P:regulation of DNA-templated transcription"/>
    <property type="evidence" value="ECO:0007669"/>
    <property type="project" value="InterPro"/>
</dbReference>
<feature type="compositionally biased region" description="Low complexity" evidence="4">
    <location>
        <begin position="439"/>
        <end position="454"/>
    </location>
</feature>
<evidence type="ECO:0000313" key="5">
    <source>
        <dbReference type="EMBL" id="TGZ72513.1"/>
    </source>
</evidence>
<evidence type="ECO:0000256" key="3">
    <source>
        <dbReference type="SAM" id="Coils"/>
    </source>
</evidence>
<dbReference type="STRING" id="147828.A0A4S2M7W5"/>
<evidence type="ECO:0000256" key="2">
    <source>
        <dbReference type="ARBA" id="ARBA00023054"/>
    </source>
</evidence>
<dbReference type="Gene3D" id="1.10.287.1490">
    <property type="match status" value="1"/>
</dbReference>
<feature type="compositionally biased region" description="Low complexity" evidence="4">
    <location>
        <begin position="78"/>
        <end position="88"/>
    </location>
</feature>
<name>A0A4S2M7W5_OPIFE</name>
<evidence type="ECO:0000256" key="1">
    <source>
        <dbReference type="ARBA" id="ARBA00008275"/>
    </source>
</evidence>
<accession>A0A4S2M7W5</accession>